<sequence>MSIGEQYAMDTWRLRSQGQAPPPAPGTHEAKLLRAWWVARKEARRELGQTRAAGRAAEQGRERRSAASGAAPRPLRRRARRA</sequence>
<feature type="region of interest" description="Disordered" evidence="1">
    <location>
        <begin position="1"/>
        <end position="28"/>
    </location>
</feature>
<name>A0A367E7J9_9ACTN</name>
<keyword evidence="3" id="KW-1185">Reference proteome</keyword>
<feature type="region of interest" description="Disordered" evidence="1">
    <location>
        <begin position="46"/>
        <end position="82"/>
    </location>
</feature>
<comment type="caution">
    <text evidence="2">The sequence shown here is derived from an EMBL/GenBank/DDBJ whole genome shotgun (WGS) entry which is preliminary data.</text>
</comment>
<organism evidence="2 3">
    <name type="scientific">Streptomyces reniochalinae</name>
    <dbReference type="NCBI Taxonomy" id="2250578"/>
    <lineage>
        <taxon>Bacteria</taxon>
        <taxon>Bacillati</taxon>
        <taxon>Actinomycetota</taxon>
        <taxon>Actinomycetes</taxon>
        <taxon>Kitasatosporales</taxon>
        <taxon>Streptomycetaceae</taxon>
        <taxon>Streptomyces</taxon>
    </lineage>
</organism>
<evidence type="ECO:0000313" key="3">
    <source>
        <dbReference type="Proteomes" id="UP000253507"/>
    </source>
</evidence>
<evidence type="ECO:0000256" key="1">
    <source>
        <dbReference type="SAM" id="MobiDB-lite"/>
    </source>
</evidence>
<dbReference type="OrthoDB" id="4333273at2"/>
<dbReference type="AlphaFoldDB" id="A0A367E7J9"/>
<protein>
    <submittedName>
        <fullName evidence="2">Uncharacterized protein</fullName>
    </submittedName>
</protein>
<dbReference type="RefSeq" id="WP_114019020.1">
    <property type="nucleotide sequence ID" value="NZ_QOIM01000047.1"/>
</dbReference>
<accession>A0A367E7J9</accession>
<dbReference type="Proteomes" id="UP000253507">
    <property type="component" value="Unassembled WGS sequence"/>
</dbReference>
<gene>
    <name evidence="2" type="ORF">DQ392_30945</name>
</gene>
<reference evidence="2 3" key="1">
    <citation type="submission" date="2018-06" db="EMBL/GenBank/DDBJ databases">
        <title>Streptomyces reniochalinae sp. nov. and Streptomyces diacarnus sp. nov. from marine sponges.</title>
        <authorList>
            <person name="Li L."/>
        </authorList>
    </citation>
    <scope>NUCLEOTIDE SEQUENCE [LARGE SCALE GENOMIC DNA]</scope>
    <source>
        <strain evidence="2 3">LHW50302</strain>
    </source>
</reference>
<evidence type="ECO:0000313" key="2">
    <source>
        <dbReference type="EMBL" id="RCG13722.1"/>
    </source>
</evidence>
<proteinExistence type="predicted"/>
<dbReference type="EMBL" id="QOIM01000047">
    <property type="protein sequence ID" value="RCG13722.1"/>
    <property type="molecule type" value="Genomic_DNA"/>
</dbReference>